<feature type="coiled-coil region" evidence="1">
    <location>
        <begin position="195"/>
        <end position="222"/>
    </location>
</feature>
<keyword evidence="1" id="KW-0175">Coiled coil</keyword>
<dbReference type="Proteomes" id="UP000681720">
    <property type="component" value="Unassembled WGS sequence"/>
</dbReference>
<evidence type="ECO:0000256" key="1">
    <source>
        <dbReference type="SAM" id="Coils"/>
    </source>
</evidence>
<organism evidence="2 3">
    <name type="scientific">Rotaria magnacalcarata</name>
    <dbReference type="NCBI Taxonomy" id="392030"/>
    <lineage>
        <taxon>Eukaryota</taxon>
        <taxon>Metazoa</taxon>
        <taxon>Spiralia</taxon>
        <taxon>Gnathifera</taxon>
        <taxon>Rotifera</taxon>
        <taxon>Eurotatoria</taxon>
        <taxon>Bdelloidea</taxon>
        <taxon>Philodinida</taxon>
        <taxon>Philodinidae</taxon>
        <taxon>Rotaria</taxon>
    </lineage>
</organism>
<feature type="non-terminal residue" evidence="2">
    <location>
        <position position="1"/>
    </location>
</feature>
<evidence type="ECO:0000313" key="2">
    <source>
        <dbReference type="EMBL" id="CAF5198938.1"/>
    </source>
</evidence>
<gene>
    <name evidence="2" type="ORF">GIL414_LOCUS75912</name>
</gene>
<reference evidence="2" key="1">
    <citation type="submission" date="2021-02" db="EMBL/GenBank/DDBJ databases">
        <authorList>
            <person name="Nowell W R."/>
        </authorList>
    </citation>
    <scope>NUCLEOTIDE SEQUENCE</scope>
</reference>
<feature type="coiled-coil region" evidence="1">
    <location>
        <begin position="81"/>
        <end position="126"/>
    </location>
</feature>
<name>A0A8S3ILK0_9BILA</name>
<evidence type="ECO:0000313" key="3">
    <source>
        <dbReference type="Proteomes" id="UP000681720"/>
    </source>
</evidence>
<dbReference type="EMBL" id="CAJOBJ010344165">
    <property type="protein sequence ID" value="CAF5198938.1"/>
    <property type="molecule type" value="Genomic_DNA"/>
</dbReference>
<feature type="non-terminal residue" evidence="2">
    <location>
        <position position="253"/>
    </location>
</feature>
<comment type="caution">
    <text evidence="2">The sequence shown here is derived from an EMBL/GenBank/DDBJ whole genome shotgun (WGS) entry which is preliminary data.</text>
</comment>
<dbReference type="SUPFAM" id="SSF46966">
    <property type="entry name" value="Spectrin repeat"/>
    <property type="match status" value="1"/>
</dbReference>
<proteinExistence type="predicted"/>
<dbReference type="AlphaFoldDB" id="A0A8S3ILK0"/>
<sequence length="253" mass="30007">ENESVRDRIERTLSTIKLFLNRKRQEIRQVIDNSYTNVDVVRRTVEMRNFMRDLELENAHISEIKEFLSVLLEKKCDPKIVTVLENKHQEVSNDLQSLQNEIINIMENFDRQMQEQERLRQNARIILSIIQRTKVQLIELYPTMANEANRKLEIIDEDLSKNFQLFDQSLDDYKNAYGNLSDDLEKIVIRVYEEIDDIKLRINEKKTQLNDLNLLRDEYESSIENITKVLLIIEAKAQKTNNALNLDALKVKE</sequence>
<protein>
    <submittedName>
        <fullName evidence="2">Uncharacterized protein</fullName>
    </submittedName>
</protein>
<accession>A0A8S3ILK0</accession>